<accession>A0A8S5QLL5</accession>
<evidence type="ECO:0000313" key="1">
    <source>
        <dbReference type="EMBL" id="DAE19968.1"/>
    </source>
</evidence>
<organism evidence="1">
    <name type="scientific">CrAss-like virus sp. ctYsL76</name>
    <dbReference type="NCBI Taxonomy" id="2826826"/>
    <lineage>
        <taxon>Viruses</taxon>
        <taxon>Duplodnaviria</taxon>
        <taxon>Heunggongvirae</taxon>
        <taxon>Uroviricota</taxon>
        <taxon>Caudoviricetes</taxon>
        <taxon>Crassvirales</taxon>
    </lineage>
</organism>
<name>A0A8S5QLL5_9CAUD</name>
<reference evidence="1" key="1">
    <citation type="journal article" date="2021" name="Proc. Natl. Acad. Sci. U.S.A.">
        <title>A Catalog of Tens of Thousands of Viruses from Human Metagenomes Reveals Hidden Associations with Chronic Diseases.</title>
        <authorList>
            <person name="Tisza M.J."/>
            <person name="Buck C.B."/>
        </authorList>
    </citation>
    <scope>NUCLEOTIDE SEQUENCE</scope>
    <source>
        <strain evidence="1">CtYsL76</strain>
    </source>
</reference>
<dbReference type="EMBL" id="BK015689">
    <property type="protein sequence ID" value="DAE19968.1"/>
    <property type="molecule type" value="Genomic_DNA"/>
</dbReference>
<sequence>MKVVKFMQEGGVAPAPVEAAPAGQVTGGDVIMQIADIFAQALQNGDCNMLAQGAEMFIQLVSQAMGQSGPQGPVDQVPEGQPIFKRGGQLVRRKKCSK</sequence>
<proteinExistence type="predicted"/>
<protein>
    <submittedName>
        <fullName evidence="1">Uncharacterized protein</fullName>
    </submittedName>
</protein>